<keyword evidence="2" id="KW-1185">Reference proteome</keyword>
<accession>A0A9P4QM59</accession>
<evidence type="ECO:0000313" key="1">
    <source>
        <dbReference type="EMBL" id="KAF2729888.1"/>
    </source>
</evidence>
<dbReference type="Proteomes" id="UP000799444">
    <property type="component" value="Unassembled WGS sequence"/>
</dbReference>
<dbReference type="OrthoDB" id="4487429at2759"/>
<sequence length="192" mass="21585">MTLFGYPSKGGVVALSPAYAPDFDFLGLDGSVLTTQSESYEDSVQEDAFSKHILLLGAKWWDSLHRYEVITGAQAGNEDCMYRLDNGEEPEPTIRDKVWVSVAWPSGGGVVVAEFHNTQLDWHGEGGRDYGIPEDVARLGLCRDMDERATMLRERFEGKWYENVGYYEGDGFLNAWTWQCGVEHEGVEKESD</sequence>
<dbReference type="AlphaFoldDB" id="A0A9P4QM59"/>
<name>A0A9P4QM59_9PLEO</name>
<reference evidence="1" key="1">
    <citation type="journal article" date="2020" name="Stud. Mycol.">
        <title>101 Dothideomycetes genomes: a test case for predicting lifestyles and emergence of pathogens.</title>
        <authorList>
            <person name="Haridas S."/>
            <person name="Albert R."/>
            <person name="Binder M."/>
            <person name="Bloem J."/>
            <person name="Labutti K."/>
            <person name="Salamov A."/>
            <person name="Andreopoulos B."/>
            <person name="Baker S."/>
            <person name="Barry K."/>
            <person name="Bills G."/>
            <person name="Bluhm B."/>
            <person name="Cannon C."/>
            <person name="Castanera R."/>
            <person name="Culley D."/>
            <person name="Daum C."/>
            <person name="Ezra D."/>
            <person name="Gonzalez J."/>
            <person name="Henrissat B."/>
            <person name="Kuo A."/>
            <person name="Liang C."/>
            <person name="Lipzen A."/>
            <person name="Lutzoni F."/>
            <person name="Magnuson J."/>
            <person name="Mondo S."/>
            <person name="Nolan M."/>
            <person name="Ohm R."/>
            <person name="Pangilinan J."/>
            <person name="Park H.-J."/>
            <person name="Ramirez L."/>
            <person name="Alfaro M."/>
            <person name="Sun H."/>
            <person name="Tritt A."/>
            <person name="Yoshinaga Y."/>
            <person name="Zwiers L.-H."/>
            <person name="Turgeon B."/>
            <person name="Goodwin S."/>
            <person name="Spatafora J."/>
            <person name="Crous P."/>
            <person name="Grigoriev I."/>
        </authorList>
    </citation>
    <scope>NUCLEOTIDE SEQUENCE</scope>
    <source>
        <strain evidence="1">CBS 125425</strain>
    </source>
</reference>
<proteinExistence type="predicted"/>
<organism evidence="1 2">
    <name type="scientific">Polyplosphaeria fusca</name>
    <dbReference type="NCBI Taxonomy" id="682080"/>
    <lineage>
        <taxon>Eukaryota</taxon>
        <taxon>Fungi</taxon>
        <taxon>Dikarya</taxon>
        <taxon>Ascomycota</taxon>
        <taxon>Pezizomycotina</taxon>
        <taxon>Dothideomycetes</taxon>
        <taxon>Pleosporomycetidae</taxon>
        <taxon>Pleosporales</taxon>
        <taxon>Tetraplosphaeriaceae</taxon>
        <taxon>Polyplosphaeria</taxon>
    </lineage>
</organism>
<protein>
    <submittedName>
        <fullName evidence="1">Uncharacterized protein</fullName>
    </submittedName>
</protein>
<dbReference type="EMBL" id="ML996232">
    <property type="protein sequence ID" value="KAF2729888.1"/>
    <property type="molecule type" value="Genomic_DNA"/>
</dbReference>
<comment type="caution">
    <text evidence="1">The sequence shown here is derived from an EMBL/GenBank/DDBJ whole genome shotgun (WGS) entry which is preliminary data.</text>
</comment>
<gene>
    <name evidence="1" type="ORF">EJ04DRAFT_515625</name>
</gene>
<evidence type="ECO:0000313" key="2">
    <source>
        <dbReference type="Proteomes" id="UP000799444"/>
    </source>
</evidence>